<dbReference type="InterPro" id="IPR036155">
    <property type="entry name" value="Crypto/Photolyase_N_sf"/>
</dbReference>
<evidence type="ECO:0000259" key="1">
    <source>
        <dbReference type="PROSITE" id="PS51645"/>
    </source>
</evidence>
<protein>
    <submittedName>
        <fullName evidence="2">Deoxyribodipyrimidine photolyase</fullName>
    </submittedName>
</protein>
<dbReference type="Pfam" id="PF00875">
    <property type="entry name" value="DNA_photolyase"/>
    <property type="match status" value="1"/>
</dbReference>
<gene>
    <name evidence="2" type="ORF">NT02SARS_0721</name>
</gene>
<dbReference type="EMBL" id="JH611185">
    <property type="protein sequence ID" value="EJP73029.1"/>
    <property type="molecule type" value="Genomic_DNA"/>
</dbReference>
<organism evidence="2 3">
    <name type="scientific">SAR86 cluster bacterium SAR86B</name>
    <dbReference type="NCBI Taxonomy" id="1123867"/>
    <lineage>
        <taxon>Bacteria</taxon>
        <taxon>Pseudomonadati</taxon>
        <taxon>Pseudomonadota</taxon>
        <taxon>Gammaproteobacteria</taxon>
        <taxon>SAR86 cluster</taxon>
    </lineage>
</organism>
<evidence type="ECO:0000313" key="2">
    <source>
        <dbReference type="EMBL" id="EJP73029.1"/>
    </source>
</evidence>
<dbReference type="InterPro" id="IPR014729">
    <property type="entry name" value="Rossmann-like_a/b/a_fold"/>
</dbReference>
<dbReference type="HOGENOM" id="CLU_2901692_0_0_6"/>
<dbReference type="SUPFAM" id="SSF52425">
    <property type="entry name" value="Cryptochrome/photolyase, N-terminal domain"/>
    <property type="match status" value="1"/>
</dbReference>
<accession>J4KSN8</accession>
<dbReference type="AlphaFoldDB" id="J4KSN8"/>
<dbReference type="GO" id="GO:0016829">
    <property type="term" value="F:lyase activity"/>
    <property type="evidence" value="ECO:0007669"/>
    <property type="project" value="UniProtKB-KW"/>
</dbReference>
<dbReference type="Proteomes" id="UP000010116">
    <property type="component" value="Unassembled WGS sequence"/>
</dbReference>
<sequence length="62" mass="7241">MKGLVLLRQDIRLDDNPALKNAFEENQEVHALYIYSLDQLKSHNESDIKISFLIENIKILDD</sequence>
<dbReference type="PROSITE" id="PS51645">
    <property type="entry name" value="PHR_CRY_ALPHA_BETA"/>
    <property type="match status" value="1"/>
</dbReference>
<name>J4KSN8_9GAMM</name>
<dbReference type="InterPro" id="IPR006050">
    <property type="entry name" value="DNA_photolyase_N"/>
</dbReference>
<feature type="domain" description="Photolyase/cryptochrome alpha/beta" evidence="1">
    <location>
        <begin position="1"/>
        <end position="62"/>
    </location>
</feature>
<dbReference type="Gene3D" id="3.40.50.620">
    <property type="entry name" value="HUPs"/>
    <property type="match status" value="1"/>
</dbReference>
<proteinExistence type="predicted"/>
<reference evidence="2 3" key="1">
    <citation type="journal article" date="2012" name="ISME J.">
        <title>Genomic insights to SAR86, an abundant and uncultivated marine bacterial lineage.</title>
        <authorList>
            <person name="Dupont C.L."/>
            <person name="Rusch D.B."/>
            <person name="Yooseph S."/>
            <person name="Lombardo M.J."/>
            <person name="Richter R.A."/>
            <person name="Valas R."/>
            <person name="Novotny M."/>
            <person name="Yee-Greenbaum J."/>
            <person name="Selengut J.D."/>
            <person name="Haft D.H."/>
            <person name="Halpern A.L."/>
            <person name="Lasken R.S."/>
            <person name="Nealson K."/>
            <person name="Friedman R."/>
            <person name="Venter J.C."/>
        </authorList>
    </citation>
    <scope>NUCLEOTIDE SEQUENCE [LARGE SCALE GENOMIC DNA]</scope>
</reference>
<keyword evidence="2" id="KW-0456">Lyase</keyword>
<evidence type="ECO:0000313" key="3">
    <source>
        <dbReference type="Proteomes" id="UP000010116"/>
    </source>
</evidence>